<protein>
    <recommendedName>
        <fullName evidence="4">DUF350 domain-containing protein</fullName>
    </recommendedName>
</protein>
<dbReference type="HOGENOM" id="CLU_2859503_0_0_9"/>
<evidence type="ECO:0000313" key="3">
    <source>
        <dbReference type="Proteomes" id="UP000008467"/>
    </source>
</evidence>
<dbReference type="RefSeq" id="WP_013658789.1">
    <property type="nucleotide sequence ID" value="NC_015275.1"/>
</dbReference>
<dbReference type="EMBL" id="CP002582">
    <property type="protein sequence ID" value="ADZ85515.1"/>
    <property type="molecule type" value="Genomic_DNA"/>
</dbReference>
<reference evidence="2 3" key="1">
    <citation type="journal article" date="2011" name="J. Bacteriol.">
        <title>Complete genome sequence of the cellulose-degrading bacterium Cellulosilyticum lentocellum.</title>
        <authorList>
            <consortium name="US DOE Joint Genome Institute"/>
            <person name="Miller D.A."/>
            <person name="Suen G."/>
            <person name="Bruce D."/>
            <person name="Copeland A."/>
            <person name="Cheng J.F."/>
            <person name="Detter C."/>
            <person name="Goodwin L.A."/>
            <person name="Han C.S."/>
            <person name="Hauser L.J."/>
            <person name="Land M.L."/>
            <person name="Lapidus A."/>
            <person name="Lucas S."/>
            <person name="Meincke L."/>
            <person name="Pitluck S."/>
            <person name="Tapia R."/>
            <person name="Teshima H."/>
            <person name="Woyke T."/>
            <person name="Fox B.G."/>
            <person name="Angert E.R."/>
            <person name="Currie C.R."/>
        </authorList>
    </citation>
    <scope>NUCLEOTIDE SEQUENCE [LARGE SCALE GENOMIC DNA]</scope>
    <source>
        <strain evidence="3">ATCC 49066 / DSM 5427 / NCIMB 11756 / RHM5</strain>
    </source>
</reference>
<feature type="transmembrane region" description="Helical" evidence="1">
    <location>
        <begin position="6"/>
        <end position="25"/>
    </location>
</feature>
<evidence type="ECO:0008006" key="4">
    <source>
        <dbReference type="Google" id="ProtNLM"/>
    </source>
</evidence>
<dbReference type="AlphaFoldDB" id="F2JIP5"/>
<name>F2JIP5_CELLD</name>
<evidence type="ECO:0000256" key="1">
    <source>
        <dbReference type="SAM" id="Phobius"/>
    </source>
</evidence>
<gene>
    <name evidence="2" type="ordered locus">Clole_3835</name>
</gene>
<keyword evidence="1" id="KW-0812">Transmembrane</keyword>
<dbReference type="Proteomes" id="UP000008467">
    <property type="component" value="Chromosome"/>
</dbReference>
<feature type="transmembrane region" description="Helical" evidence="1">
    <location>
        <begin position="46"/>
        <end position="63"/>
    </location>
</feature>
<keyword evidence="1" id="KW-0472">Membrane</keyword>
<dbReference type="InterPro" id="IPR049971">
    <property type="entry name" value="CLC_0170-like"/>
</dbReference>
<sequence length="64" mass="7256">MTQLSGLFSVYIDSIMLVIGLYMAFVQSNNLIRVDHMDREGRFSKVVGWIYIIVGILGFIITSI</sequence>
<dbReference type="STRING" id="642492.Clole_3835"/>
<dbReference type="KEGG" id="cle:Clole_3835"/>
<proteinExistence type="predicted"/>
<dbReference type="NCBIfam" id="NF042414">
    <property type="entry name" value="CLC_0170_fam"/>
    <property type="match status" value="1"/>
</dbReference>
<keyword evidence="1" id="KW-1133">Transmembrane helix</keyword>
<accession>F2JIP5</accession>
<evidence type="ECO:0000313" key="2">
    <source>
        <dbReference type="EMBL" id="ADZ85515.1"/>
    </source>
</evidence>
<keyword evidence="3" id="KW-1185">Reference proteome</keyword>
<organism evidence="2 3">
    <name type="scientific">Cellulosilyticum lentocellum (strain ATCC 49066 / DSM 5427 / NCIMB 11756 / RHM5)</name>
    <name type="common">Clostridium lentocellum</name>
    <dbReference type="NCBI Taxonomy" id="642492"/>
    <lineage>
        <taxon>Bacteria</taxon>
        <taxon>Bacillati</taxon>
        <taxon>Bacillota</taxon>
        <taxon>Clostridia</taxon>
        <taxon>Lachnospirales</taxon>
        <taxon>Cellulosilyticaceae</taxon>
        <taxon>Cellulosilyticum</taxon>
    </lineage>
</organism>